<keyword evidence="4 9" id="KW-0675">Receptor</keyword>
<dbReference type="GO" id="GO:0019955">
    <property type="term" value="F:cytokine binding"/>
    <property type="evidence" value="ECO:0007669"/>
    <property type="project" value="TreeGrafter"/>
</dbReference>
<keyword evidence="5" id="KW-0325">Glycoprotein</keyword>
<evidence type="ECO:0000256" key="6">
    <source>
        <dbReference type="SAM" id="MobiDB-lite"/>
    </source>
</evidence>
<keyword evidence="3" id="KW-1015">Disulfide bond</keyword>
<evidence type="ECO:0000259" key="8">
    <source>
        <dbReference type="PROSITE" id="PS50853"/>
    </source>
</evidence>
<keyword evidence="10" id="KW-1185">Reference proteome</keyword>
<keyword evidence="2" id="KW-0677">Repeat</keyword>
<evidence type="ECO:0000256" key="2">
    <source>
        <dbReference type="ARBA" id="ARBA00022737"/>
    </source>
</evidence>
<dbReference type="PANTHER" id="PTHR23036:SF194">
    <property type="entry name" value="FIBRONECTIN TYPE-III DOMAIN-CONTAINING PROTEIN"/>
    <property type="match status" value="1"/>
</dbReference>
<dbReference type="InterPro" id="IPR036116">
    <property type="entry name" value="FN3_sf"/>
</dbReference>
<organism evidence="9 10">
    <name type="scientific">Liparis tanakae</name>
    <name type="common">Tanaka's snailfish</name>
    <dbReference type="NCBI Taxonomy" id="230148"/>
    <lineage>
        <taxon>Eukaryota</taxon>
        <taxon>Metazoa</taxon>
        <taxon>Chordata</taxon>
        <taxon>Craniata</taxon>
        <taxon>Vertebrata</taxon>
        <taxon>Euteleostomi</taxon>
        <taxon>Actinopterygii</taxon>
        <taxon>Neopterygii</taxon>
        <taxon>Teleostei</taxon>
        <taxon>Neoteleostei</taxon>
        <taxon>Acanthomorphata</taxon>
        <taxon>Eupercaria</taxon>
        <taxon>Perciformes</taxon>
        <taxon>Cottioidei</taxon>
        <taxon>Cottales</taxon>
        <taxon>Liparidae</taxon>
        <taxon>Liparis</taxon>
    </lineage>
</organism>
<evidence type="ECO:0000313" key="10">
    <source>
        <dbReference type="Proteomes" id="UP000314294"/>
    </source>
</evidence>
<dbReference type="SUPFAM" id="SSF49265">
    <property type="entry name" value="Fibronectin type III"/>
    <property type="match status" value="2"/>
</dbReference>
<feature type="transmembrane region" description="Helical" evidence="7">
    <location>
        <begin position="361"/>
        <end position="382"/>
    </location>
</feature>
<dbReference type="PROSITE" id="PS50853">
    <property type="entry name" value="FN3"/>
    <property type="match status" value="1"/>
</dbReference>
<sequence>MIRVEKFFFQLARRSSVKTSAKIDIAIKGVDDDASGLKSARRHSGRLVVNVSWPQEDIRFIKYYSNATQCSVEHLNASLSYTAQIQCVTTSPKCPQCALSEAYTVPPELTTRPLIVNFKETDIRGRDGCRLLSLTWKFPGKEPHDGYAVSVRKASGEAARERISTAQPQITLILSYSAYRLDIRAVNSASSSPAMSREIPRREDLHEPLEPYTRYDITLHTRPDTDTCNMKRVNDSESTYGRTQFYSAEGSPVGAPTNISSDDVTLNSAALQWSSIPEDEVRGFLLGYIIYYKEYHQQQQQGRPSTERNVTVDPTLNRYELRRLAGGTAYEVQMAGLTRAGAGVRSAASLFKTKDHGFPNLVGLIIISAAVAAVLIFGSPIIKRAKGTLWPSVPSPGKSDAMQRIEEPCDPELLEALDTRMRSEWDTSGLRVAEEEDAIPSRTPTSTVPLLGEEEEEEEEEPETTRNRIQRDPEDETGDVGAHGTEETLPGPQSSPLAVSGDYTTLDAFQRGMPATPSGTRTAQRKPEEPDSTGATAGLDYIGKYGTSPVSNSKMFTML</sequence>
<feature type="compositionally biased region" description="Basic and acidic residues" evidence="6">
    <location>
        <begin position="463"/>
        <end position="472"/>
    </location>
</feature>
<dbReference type="SMART" id="SM00060">
    <property type="entry name" value="FN3"/>
    <property type="match status" value="1"/>
</dbReference>
<dbReference type="CDD" id="cd00063">
    <property type="entry name" value="FN3"/>
    <property type="match status" value="1"/>
</dbReference>
<keyword evidence="7" id="KW-0472">Membrane</keyword>
<gene>
    <name evidence="9" type="primary">LIFR_0</name>
    <name evidence="9" type="ORF">EYF80_028545</name>
</gene>
<keyword evidence="1" id="KW-0732">Signal</keyword>
<dbReference type="EMBL" id="SRLO01000319">
    <property type="protein sequence ID" value="TNN61250.1"/>
    <property type="molecule type" value="Genomic_DNA"/>
</dbReference>
<dbReference type="Pfam" id="PF00041">
    <property type="entry name" value="fn3"/>
    <property type="match status" value="1"/>
</dbReference>
<feature type="domain" description="Fibronectin type-III" evidence="8">
    <location>
        <begin position="255"/>
        <end position="356"/>
    </location>
</feature>
<dbReference type="InterPro" id="IPR013783">
    <property type="entry name" value="Ig-like_fold"/>
</dbReference>
<evidence type="ECO:0000256" key="5">
    <source>
        <dbReference type="ARBA" id="ARBA00023180"/>
    </source>
</evidence>
<reference evidence="9 10" key="1">
    <citation type="submission" date="2019-03" db="EMBL/GenBank/DDBJ databases">
        <title>First draft genome of Liparis tanakae, snailfish: a comprehensive survey of snailfish specific genes.</title>
        <authorList>
            <person name="Kim W."/>
            <person name="Song I."/>
            <person name="Jeong J.-H."/>
            <person name="Kim D."/>
            <person name="Kim S."/>
            <person name="Ryu S."/>
            <person name="Song J.Y."/>
            <person name="Lee S.K."/>
        </authorList>
    </citation>
    <scope>NUCLEOTIDE SEQUENCE [LARGE SCALE GENOMIC DNA]</scope>
    <source>
        <tissue evidence="9">Muscle</tissue>
    </source>
</reference>
<accession>A0A4Z2H6W6</accession>
<dbReference type="PANTHER" id="PTHR23036">
    <property type="entry name" value="CYTOKINE RECEPTOR"/>
    <property type="match status" value="1"/>
</dbReference>
<dbReference type="GO" id="GO:0004896">
    <property type="term" value="F:cytokine receptor activity"/>
    <property type="evidence" value="ECO:0007669"/>
    <property type="project" value="TreeGrafter"/>
</dbReference>
<protein>
    <submittedName>
        <fullName evidence="9">Leukemia inhibitory factor receptor</fullName>
    </submittedName>
</protein>
<evidence type="ECO:0000256" key="7">
    <source>
        <dbReference type="SAM" id="Phobius"/>
    </source>
</evidence>
<evidence type="ECO:0000256" key="4">
    <source>
        <dbReference type="ARBA" id="ARBA00023170"/>
    </source>
</evidence>
<dbReference type="GO" id="GO:0009897">
    <property type="term" value="C:external side of plasma membrane"/>
    <property type="evidence" value="ECO:0007669"/>
    <property type="project" value="TreeGrafter"/>
</dbReference>
<keyword evidence="7" id="KW-1133">Transmembrane helix</keyword>
<name>A0A4Z2H6W6_9TELE</name>
<dbReference type="GO" id="GO:0043235">
    <property type="term" value="C:receptor complex"/>
    <property type="evidence" value="ECO:0007669"/>
    <property type="project" value="TreeGrafter"/>
</dbReference>
<dbReference type="AlphaFoldDB" id="A0A4Z2H6W6"/>
<dbReference type="FunFam" id="2.60.40.10:FF:000028">
    <property type="entry name" value="Neuronal cell adhesion molecule"/>
    <property type="match status" value="1"/>
</dbReference>
<evidence type="ECO:0000313" key="9">
    <source>
        <dbReference type="EMBL" id="TNN61250.1"/>
    </source>
</evidence>
<dbReference type="Gene3D" id="2.60.40.10">
    <property type="entry name" value="Immunoglobulins"/>
    <property type="match status" value="1"/>
</dbReference>
<dbReference type="InterPro" id="IPR050379">
    <property type="entry name" value="Type-I_Cytokine_Rcpt"/>
</dbReference>
<comment type="caution">
    <text evidence="9">The sequence shown here is derived from an EMBL/GenBank/DDBJ whole genome shotgun (WGS) entry which is preliminary data.</text>
</comment>
<evidence type="ECO:0000256" key="1">
    <source>
        <dbReference type="ARBA" id="ARBA00022729"/>
    </source>
</evidence>
<feature type="compositionally biased region" description="Acidic residues" evidence="6">
    <location>
        <begin position="452"/>
        <end position="462"/>
    </location>
</feature>
<proteinExistence type="predicted"/>
<keyword evidence="7" id="KW-0812">Transmembrane</keyword>
<dbReference type="OrthoDB" id="5968456at2759"/>
<evidence type="ECO:0000256" key="3">
    <source>
        <dbReference type="ARBA" id="ARBA00023157"/>
    </source>
</evidence>
<feature type="region of interest" description="Disordered" evidence="6">
    <location>
        <begin position="429"/>
        <end position="540"/>
    </location>
</feature>
<dbReference type="InterPro" id="IPR003961">
    <property type="entry name" value="FN3_dom"/>
</dbReference>
<dbReference type="Proteomes" id="UP000314294">
    <property type="component" value="Unassembled WGS sequence"/>
</dbReference>